<dbReference type="EMBL" id="QFRJ01000001">
    <property type="protein sequence ID" value="PWH86878.1"/>
    <property type="molecule type" value="Genomic_DNA"/>
</dbReference>
<evidence type="ECO:0000313" key="2">
    <source>
        <dbReference type="Proteomes" id="UP000245370"/>
    </source>
</evidence>
<dbReference type="Proteomes" id="UP000245370">
    <property type="component" value="Unassembled WGS sequence"/>
</dbReference>
<sequence length="305" mass="34957">MKKLVLLFIVFPFLSFTQISDWYKVDLSRLGYKHNSYNFELIPGKSNTSNHNENFNVLNVKGGSSELSVDIFTRHMFFSLDGSSILDVGITLFQFKEKERWWDNNDYYVLFSDILPVKLAFGTNISKYFGVYLGGQYSLSSLGIDFKNTEKFSAEKLRMGGNAYGVGGHIIGAYSLFNLRYSYTYDWTSQGGYFTGNRINNEIVLSIGFAKVGLFLKYKHSYNMANAGYLPVDRSKLFKSKYENEEFKWQSAQFATKSEFSVGIYGAGLFSKINKIGAQAVGDVEKGLLKERQQDKRRRIEYKEQ</sequence>
<keyword evidence="2" id="KW-1185">Reference proteome</keyword>
<reference evidence="1 2" key="1">
    <citation type="submission" date="2018-05" db="EMBL/GenBank/DDBJ databases">
        <title>Brumimicrobium oceani sp. nov., isolated from coastal sediment.</title>
        <authorList>
            <person name="Kou Y."/>
        </authorList>
    </citation>
    <scope>NUCLEOTIDE SEQUENCE [LARGE SCALE GENOMIC DNA]</scope>
    <source>
        <strain evidence="1 2">C305</strain>
    </source>
</reference>
<name>A0A2U2XGE9_9FLAO</name>
<comment type="caution">
    <text evidence="1">The sequence shown here is derived from an EMBL/GenBank/DDBJ whole genome shotgun (WGS) entry which is preliminary data.</text>
</comment>
<accession>A0A2U2XGE9</accession>
<proteinExistence type="predicted"/>
<reference evidence="1 2" key="2">
    <citation type="submission" date="2018-05" db="EMBL/GenBank/DDBJ databases">
        <authorList>
            <person name="Lanie J.A."/>
            <person name="Ng W.-L."/>
            <person name="Kazmierczak K.M."/>
            <person name="Andrzejewski T.M."/>
            <person name="Davidsen T.M."/>
            <person name="Wayne K.J."/>
            <person name="Tettelin H."/>
            <person name="Glass J.I."/>
            <person name="Rusch D."/>
            <person name="Podicherti R."/>
            <person name="Tsui H.-C.T."/>
            <person name="Winkler M.E."/>
        </authorList>
    </citation>
    <scope>NUCLEOTIDE SEQUENCE [LARGE SCALE GENOMIC DNA]</scope>
    <source>
        <strain evidence="1 2">C305</strain>
    </source>
</reference>
<evidence type="ECO:0000313" key="1">
    <source>
        <dbReference type="EMBL" id="PWH86878.1"/>
    </source>
</evidence>
<organism evidence="1 2">
    <name type="scientific">Brumimicrobium oceani</name>
    <dbReference type="NCBI Taxonomy" id="2100725"/>
    <lineage>
        <taxon>Bacteria</taxon>
        <taxon>Pseudomonadati</taxon>
        <taxon>Bacteroidota</taxon>
        <taxon>Flavobacteriia</taxon>
        <taxon>Flavobacteriales</taxon>
        <taxon>Crocinitomicaceae</taxon>
        <taxon>Brumimicrobium</taxon>
    </lineage>
</organism>
<evidence type="ECO:0008006" key="3">
    <source>
        <dbReference type="Google" id="ProtNLM"/>
    </source>
</evidence>
<dbReference type="OrthoDB" id="950648at68336"/>
<dbReference type="AlphaFoldDB" id="A0A2U2XGE9"/>
<gene>
    <name evidence="1" type="ORF">DIT68_01055</name>
</gene>
<dbReference type="RefSeq" id="WP_109357956.1">
    <property type="nucleotide sequence ID" value="NZ_QFRJ01000001.1"/>
</dbReference>
<protein>
    <recommendedName>
        <fullName evidence="3">DUF4421 domain-containing protein</fullName>
    </recommendedName>
</protein>